<organism evidence="1 2">
    <name type="scientific">Desulforamulus profundi</name>
    <dbReference type="NCBI Taxonomy" id="1383067"/>
    <lineage>
        <taxon>Bacteria</taxon>
        <taxon>Bacillati</taxon>
        <taxon>Bacillota</taxon>
        <taxon>Clostridia</taxon>
        <taxon>Eubacteriales</taxon>
        <taxon>Peptococcaceae</taxon>
        <taxon>Desulforamulus</taxon>
    </lineage>
</organism>
<protein>
    <submittedName>
        <fullName evidence="1">Uncharacterized protein</fullName>
    </submittedName>
</protein>
<dbReference type="AlphaFoldDB" id="A0A2C6MG46"/>
<dbReference type="Proteomes" id="UP000222564">
    <property type="component" value="Unassembled WGS sequence"/>
</dbReference>
<proteinExistence type="predicted"/>
<name>A0A2C6MG46_9FIRM</name>
<sequence length="53" mass="5853">MLSILDCLIGEPFIKENQAVAGQGIDLNIYDASGFFQQATKLLGQRRVVFLIP</sequence>
<accession>A0A2C6MG46</accession>
<comment type="caution">
    <text evidence="1">The sequence shown here is derived from an EMBL/GenBank/DDBJ whole genome shotgun (WGS) entry which is preliminary data.</text>
</comment>
<reference evidence="1 2" key="1">
    <citation type="submission" date="2013-09" db="EMBL/GenBank/DDBJ databases">
        <title>Biodegradation of hydrocarbons in the deep terrestrial subsurface : characterization of a microbial consortium composed of two Desulfotomaculum species originating from a deep geological formation.</title>
        <authorList>
            <person name="Aullo T."/>
            <person name="Berlendis S."/>
            <person name="Lascourreges J.-F."/>
            <person name="Dessort D."/>
            <person name="Saint-Laurent S."/>
            <person name="Schraauwers B."/>
            <person name="Mas J."/>
            <person name="Magot M."/>
            <person name="Ranchou-Peyruse A."/>
        </authorList>
    </citation>
    <scope>NUCLEOTIDE SEQUENCE [LARGE SCALE GENOMIC DNA]</scope>
    <source>
        <strain evidence="1 2">Bs107</strain>
    </source>
</reference>
<evidence type="ECO:0000313" key="2">
    <source>
        <dbReference type="Proteomes" id="UP000222564"/>
    </source>
</evidence>
<gene>
    <name evidence="1" type="ORF">P378_10150</name>
</gene>
<dbReference type="EMBL" id="AWQQ01000051">
    <property type="protein sequence ID" value="PHJ38413.1"/>
    <property type="molecule type" value="Genomic_DNA"/>
</dbReference>
<keyword evidence="2" id="KW-1185">Reference proteome</keyword>
<evidence type="ECO:0000313" key="1">
    <source>
        <dbReference type="EMBL" id="PHJ38413.1"/>
    </source>
</evidence>